<sequence length="170" mass="17679">MESTRRKVDSWIMHNQAYDEPQLHHNVLYATFPAPAPPMIPDSEPLVFYSTPFPSASSPSIPSAHSSSPSLSSSCTTSSSASFPNTPITASSFSSIPNAIIPNSLNNYPYAHGPVSFYDSADSVPPAGGGKKNGGGGTHVSRGSGGSGSLSDSSNPRTRHSSLSSIPEEV</sequence>
<feature type="region of interest" description="Disordered" evidence="1">
    <location>
        <begin position="58"/>
        <end position="88"/>
    </location>
</feature>
<dbReference type="AlphaFoldDB" id="A0A5C3QH90"/>
<feature type="compositionally biased region" description="Low complexity" evidence="1">
    <location>
        <begin position="58"/>
        <end position="82"/>
    </location>
</feature>
<feature type="region of interest" description="Disordered" evidence="1">
    <location>
        <begin position="122"/>
        <end position="170"/>
    </location>
</feature>
<dbReference type="EMBL" id="ML178831">
    <property type="protein sequence ID" value="TFK99850.1"/>
    <property type="molecule type" value="Genomic_DNA"/>
</dbReference>
<evidence type="ECO:0000256" key="1">
    <source>
        <dbReference type="SAM" id="MobiDB-lite"/>
    </source>
</evidence>
<feature type="compositionally biased region" description="Polar residues" evidence="1">
    <location>
        <begin position="161"/>
        <end position="170"/>
    </location>
</feature>
<name>A0A5C3QH90_9AGAR</name>
<proteinExistence type="predicted"/>
<reference evidence="2 3" key="1">
    <citation type="journal article" date="2019" name="Nat. Ecol. Evol.">
        <title>Megaphylogeny resolves global patterns of mushroom evolution.</title>
        <authorList>
            <person name="Varga T."/>
            <person name="Krizsan K."/>
            <person name="Foldi C."/>
            <person name="Dima B."/>
            <person name="Sanchez-Garcia M."/>
            <person name="Sanchez-Ramirez S."/>
            <person name="Szollosi G.J."/>
            <person name="Szarkandi J.G."/>
            <person name="Papp V."/>
            <person name="Albert L."/>
            <person name="Andreopoulos W."/>
            <person name="Angelini C."/>
            <person name="Antonin V."/>
            <person name="Barry K.W."/>
            <person name="Bougher N.L."/>
            <person name="Buchanan P."/>
            <person name="Buyck B."/>
            <person name="Bense V."/>
            <person name="Catcheside P."/>
            <person name="Chovatia M."/>
            <person name="Cooper J."/>
            <person name="Damon W."/>
            <person name="Desjardin D."/>
            <person name="Finy P."/>
            <person name="Geml J."/>
            <person name="Haridas S."/>
            <person name="Hughes K."/>
            <person name="Justo A."/>
            <person name="Karasinski D."/>
            <person name="Kautmanova I."/>
            <person name="Kiss B."/>
            <person name="Kocsube S."/>
            <person name="Kotiranta H."/>
            <person name="LaButti K.M."/>
            <person name="Lechner B.E."/>
            <person name="Liimatainen K."/>
            <person name="Lipzen A."/>
            <person name="Lukacs Z."/>
            <person name="Mihaltcheva S."/>
            <person name="Morgado L.N."/>
            <person name="Niskanen T."/>
            <person name="Noordeloos M.E."/>
            <person name="Ohm R.A."/>
            <person name="Ortiz-Santana B."/>
            <person name="Ovrebo C."/>
            <person name="Racz N."/>
            <person name="Riley R."/>
            <person name="Savchenko A."/>
            <person name="Shiryaev A."/>
            <person name="Soop K."/>
            <person name="Spirin V."/>
            <person name="Szebenyi C."/>
            <person name="Tomsovsky M."/>
            <person name="Tulloss R.E."/>
            <person name="Uehling J."/>
            <person name="Grigoriev I.V."/>
            <person name="Vagvolgyi C."/>
            <person name="Papp T."/>
            <person name="Martin F.M."/>
            <person name="Miettinen O."/>
            <person name="Hibbett D.S."/>
            <person name="Nagy L.G."/>
        </authorList>
    </citation>
    <scope>NUCLEOTIDE SEQUENCE [LARGE SCALE GENOMIC DNA]</scope>
    <source>
        <strain evidence="2 3">CBS 309.79</strain>
    </source>
</reference>
<evidence type="ECO:0000313" key="3">
    <source>
        <dbReference type="Proteomes" id="UP000305067"/>
    </source>
</evidence>
<organism evidence="2 3">
    <name type="scientific">Pterulicium gracile</name>
    <dbReference type="NCBI Taxonomy" id="1884261"/>
    <lineage>
        <taxon>Eukaryota</taxon>
        <taxon>Fungi</taxon>
        <taxon>Dikarya</taxon>
        <taxon>Basidiomycota</taxon>
        <taxon>Agaricomycotina</taxon>
        <taxon>Agaricomycetes</taxon>
        <taxon>Agaricomycetidae</taxon>
        <taxon>Agaricales</taxon>
        <taxon>Pleurotineae</taxon>
        <taxon>Pterulaceae</taxon>
        <taxon>Pterulicium</taxon>
    </lineage>
</organism>
<feature type="compositionally biased region" description="Gly residues" evidence="1">
    <location>
        <begin position="127"/>
        <end position="148"/>
    </location>
</feature>
<accession>A0A5C3QH90</accession>
<protein>
    <submittedName>
        <fullName evidence="2">Uncharacterized protein</fullName>
    </submittedName>
</protein>
<evidence type="ECO:0000313" key="2">
    <source>
        <dbReference type="EMBL" id="TFK99850.1"/>
    </source>
</evidence>
<keyword evidence="3" id="KW-1185">Reference proteome</keyword>
<dbReference type="Proteomes" id="UP000305067">
    <property type="component" value="Unassembled WGS sequence"/>
</dbReference>
<gene>
    <name evidence="2" type="ORF">BDV98DRAFT_570267</name>
</gene>